<feature type="region of interest" description="Disordered" evidence="1">
    <location>
        <begin position="1023"/>
        <end position="1155"/>
    </location>
</feature>
<feature type="compositionally biased region" description="Pro residues" evidence="1">
    <location>
        <begin position="496"/>
        <end position="505"/>
    </location>
</feature>
<protein>
    <submittedName>
        <fullName evidence="3">Putative GATA transcription factor</fullName>
    </submittedName>
</protein>
<sequence>MAHNNASWGGVSPAGEEVGPQVRPMGLKVHYTFDKDGQERCLARWPHILHIQTIPVEGQTIGVIDLGLCLQAVSQGSPELAGDEDRDYAIYAFDYSEPDTPLVGQGLLSWGLSLGPEPREPRLITGRVTKNLLAIFGNGIRETLEVKLKLTAISKIPRNEPIQRPHSAAAPPPNLPAPSSAVSDNGEWGSFVQSHPGLGQKHSALPMNLPTLAPAPVRPYNSSFEARNDVPQHYPTLQPAPSSRSGSVDPNAKERNTPSFRHTPPLAPARQSPMIDEGTSSQLVIKPAKPQAQSRPNSRPNSRASSRPPTGRPRGRPRKRPLASEGNTSGYEDGTDGDDAPSRMKKRATTTKVERSNTATFGSAPESLRVAASTAGSIRNFRPVAPAGDGSVRNRLQEEGPRAPTPVPEPRFQGHTHPRAMAHSNLGRQSMVFPTLESAPNPSYPDPNGSMSQDARSPMDSVAPSPFSDEPSPADISSSPPVPRSAMYSIQSSPAPSSPTLPPMRAPAQQLDSGFMSGGLEDSRMEEELTNKPVAASGAPIPLVTKPKPRRSRAKKQEPKPQQTLHIHTETPGPPELLPQTSIYNPPRPQGSRKKSTASAPIPVSAPVTASINTTAPEMMESTEIVAADEGLMHKTEQLGNAASPSGIDALQAALNEYPDSQQFLDTLDIDLNSFSPADDIAAQENGTPISSGLNDRKMEPPAVPTPTSEPSVEPELPAVPASDPVLPQLSQTVPMSGGLHPQTDAVDGMESRMNKNYVKRQAIKQKLEEAVALGQMPSFCSNCGALQTPTWRKIWKQERHGVPMYHEYSEKPGHVTAINVLERDDTGNPTLYEVIKKSLGSTDDKSKWTETILCNPCGIWFSKWKAHRPPEKWEKDEQRLTQTRKKRAAGGGPSRSRKGRAKSDGPMTLASEACLPTDPIGPSDTPQSPKEPATNLLNPALVEDVSEKSSEQNRDLATTEPKDQGSTHSRASRASGTAMSPIDLDDELGATRRLLFPSPRKNGEQKILGEVAVNIVQTGPRVIDMTDREMNEKKSSRPRGQTPEPSNSDFVELFGPTPRPSTPPPKRVPSGSFKTPTQPTPNHRPVTRSVSKSMHSTRSLASPSQGFPERTPTRTPCRGPRRTPRSGFPSGGRPRRSPRHLPSEAIGENGLGTPLTNSISQMFSDTDHLMMPSPSRDFGIDFHSLSHLDVIDQHGDLPQFDFATLLGTDSLMPSSPPALRSGEMLSFGGSLEFDMEQHNLEFRPSPRRGADAMQSVNDDEQAP</sequence>
<feature type="compositionally biased region" description="Polar residues" evidence="1">
    <location>
        <begin position="1089"/>
        <end position="1106"/>
    </location>
</feature>
<evidence type="ECO:0000313" key="4">
    <source>
        <dbReference type="Proteomes" id="UP000054516"/>
    </source>
</evidence>
<dbReference type="OMA" id="VMQSEYL"/>
<evidence type="ECO:0000256" key="1">
    <source>
        <dbReference type="SAM" id="MobiDB-lite"/>
    </source>
</evidence>
<feature type="compositionally biased region" description="Polar residues" evidence="1">
    <location>
        <begin position="1073"/>
        <end position="1082"/>
    </location>
</feature>
<dbReference type="EMBL" id="DF977508">
    <property type="protein sequence ID" value="GAP91413.1"/>
    <property type="molecule type" value="Genomic_DNA"/>
</dbReference>
<feature type="region of interest" description="Disordered" evidence="1">
    <location>
        <begin position="435"/>
        <end position="615"/>
    </location>
</feature>
<keyword evidence="4" id="KW-1185">Reference proteome</keyword>
<dbReference type="PANTHER" id="PTHR39147:SF1">
    <property type="entry name" value="PROTEIN SPT21"/>
    <property type="match status" value="1"/>
</dbReference>
<dbReference type="GO" id="GO:0030466">
    <property type="term" value="P:silent mating-type cassette heterochromatin formation"/>
    <property type="evidence" value="ECO:0007669"/>
    <property type="project" value="TreeGrafter"/>
</dbReference>
<dbReference type="Gene3D" id="3.30.50.10">
    <property type="entry name" value="Erythroid Transcription Factor GATA-1, subunit A"/>
    <property type="match status" value="1"/>
</dbReference>
<dbReference type="GO" id="GO:0008270">
    <property type="term" value="F:zinc ion binding"/>
    <property type="evidence" value="ECO:0007669"/>
    <property type="project" value="InterPro"/>
</dbReference>
<evidence type="ECO:0000313" key="3">
    <source>
        <dbReference type="EMBL" id="GAP91413.1"/>
    </source>
</evidence>
<feature type="region of interest" description="Disordered" evidence="1">
    <location>
        <begin position="1239"/>
        <end position="1264"/>
    </location>
</feature>
<feature type="region of interest" description="Disordered" evidence="1">
    <location>
        <begin position="869"/>
        <end position="986"/>
    </location>
</feature>
<dbReference type="AlphaFoldDB" id="A0A1W2TSD8"/>
<feature type="compositionally biased region" description="Basic and acidic residues" evidence="1">
    <location>
        <begin position="946"/>
        <end position="955"/>
    </location>
</feature>
<feature type="compositionally biased region" description="Polar residues" evidence="1">
    <location>
        <begin position="685"/>
        <end position="694"/>
    </location>
</feature>
<dbReference type="OrthoDB" id="3199820at2759"/>
<accession>A0A1W2TSD8</accession>
<dbReference type="GO" id="GO:0000183">
    <property type="term" value="P:rDNA heterochromatin formation"/>
    <property type="evidence" value="ECO:0007669"/>
    <property type="project" value="TreeGrafter"/>
</dbReference>
<dbReference type="Pfam" id="PF25823">
    <property type="entry name" value="Ams2-SPT21_N"/>
    <property type="match status" value="1"/>
</dbReference>
<name>A0A1W2TSD8_ROSNE</name>
<dbReference type="SUPFAM" id="SSF57716">
    <property type="entry name" value="Glucocorticoid receptor-like (DNA-binding domain)"/>
    <property type="match status" value="1"/>
</dbReference>
<organism evidence="3">
    <name type="scientific">Rosellinia necatrix</name>
    <name type="common">White root-rot fungus</name>
    <dbReference type="NCBI Taxonomy" id="77044"/>
    <lineage>
        <taxon>Eukaryota</taxon>
        <taxon>Fungi</taxon>
        <taxon>Dikarya</taxon>
        <taxon>Ascomycota</taxon>
        <taxon>Pezizomycotina</taxon>
        <taxon>Sordariomycetes</taxon>
        <taxon>Xylariomycetidae</taxon>
        <taxon>Xylariales</taxon>
        <taxon>Xylariaceae</taxon>
        <taxon>Rosellinia</taxon>
    </lineage>
</organism>
<dbReference type="GO" id="GO:0006357">
    <property type="term" value="P:regulation of transcription by RNA polymerase II"/>
    <property type="evidence" value="ECO:0007669"/>
    <property type="project" value="TreeGrafter"/>
</dbReference>
<feature type="compositionally biased region" description="Polar residues" evidence="1">
    <location>
        <begin position="967"/>
        <end position="979"/>
    </location>
</feature>
<feature type="compositionally biased region" description="Polar residues" evidence="1">
    <location>
        <begin position="239"/>
        <end position="248"/>
    </location>
</feature>
<feature type="region of interest" description="Disordered" evidence="1">
    <location>
        <begin position="679"/>
        <end position="718"/>
    </location>
</feature>
<gene>
    <name evidence="3" type="ORF">SAMD00023353_6300600</name>
</gene>
<feature type="compositionally biased region" description="Pro residues" evidence="1">
    <location>
        <begin position="1058"/>
        <end position="1068"/>
    </location>
</feature>
<dbReference type="PANTHER" id="PTHR39147">
    <property type="entry name" value="PROTEIN SPT21"/>
    <property type="match status" value="1"/>
</dbReference>
<dbReference type="InterPro" id="IPR042403">
    <property type="entry name" value="Spt21/Ams2"/>
</dbReference>
<dbReference type="Proteomes" id="UP000054516">
    <property type="component" value="Unassembled WGS sequence"/>
</dbReference>
<feature type="compositionally biased region" description="Basic and acidic residues" evidence="1">
    <location>
        <begin position="869"/>
        <end position="880"/>
    </location>
</feature>
<reference evidence="3" key="1">
    <citation type="submission" date="2016-03" db="EMBL/GenBank/DDBJ databases">
        <title>Draft genome sequence of Rosellinia necatrix.</title>
        <authorList>
            <person name="Kanematsu S."/>
        </authorList>
    </citation>
    <scope>NUCLEOTIDE SEQUENCE [LARGE SCALE GENOMIC DNA]</scope>
    <source>
        <strain evidence="3">W97</strain>
    </source>
</reference>
<evidence type="ECO:0000259" key="2">
    <source>
        <dbReference type="Pfam" id="PF25823"/>
    </source>
</evidence>
<feature type="region of interest" description="Disordered" evidence="1">
    <location>
        <begin position="380"/>
        <end position="413"/>
    </location>
</feature>
<feature type="region of interest" description="Disordered" evidence="1">
    <location>
        <begin position="159"/>
        <end position="365"/>
    </location>
</feature>
<feature type="compositionally biased region" description="Low complexity" evidence="1">
    <location>
        <begin position="294"/>
        <end position="309"/>
    </location>
</feature>
<dbReference type="STRING" id="77044.A0A1W2TSD8"/>
<feature type="domain" description="Ams2/SPT21 N-terminal" evidence="2">
    <location>
        <begin position="20"/>
        <end position="152"/>
    </location>
</feature>
<dbReference type="InterPro" id="IPR057725">
    <property type="entry name" value="Ams2-SPT21_N"/>
</dbReference>
<dbReference type="InterPro" id="IPR013088">
    <property type="entry name" value="Znf_NHR/GATA"/>
</dbReference>
<feature type="compositionally biased region" description="Basic and acidic residues" evidence="1">
    <location>
        <begin position="1025"/>
        <end position="1036"/>
    </location>
</feature>
<proteinExistence type="predicted"/>
<feature type="compositionally biased region" description="Low complexity" evidence="1">
    <location>
        <begin position="706"/>
        <end position="716"/>
    </location>
</feature>
<feature type="compositionally biased region" description="Basic and acidic residues" evidence="1">
    <location>
        <begin position="521"/>
        <end position="530"/>
    </location>
</feature>